<evidence type="ECO:0000256" key="2">
    <source>
        <dbReference type="ARBA" id="ARBA00022490"/>
    </source>
</evidence>
<dbReference type="PROSITE" id="PS51460">
    <property type="entry name" value="GAR"/>
    <property type="match status" value="1"/>
</dbReference>
<dbReference type="SUPFAM" id="SSF143575">
    <property type="entry name" value="GAS2 domain-like"/>
    <property type="match status" value="1"/>
</dbReference>
<dbReference type="Gene3D" id="3.30.920.20">
    <property type="entry name" value="Gas2-like domain"/>
    <property type="match status" value="1"/>
</dbReference>
<dbReference type="GO" id="GO:0045104">
    <property type="term" value="P:intermediate filament cytoskeleton organization"/>
    <property type="evidence" value="ECO:0007669"/>
    <property type="project" value="InterPro"/>
</dbReference>
<feature type="coiled-coil region" evidence="4">
    <location>
        <begin position="2611"/>
        <end position="2638"/>
    </location>
</feature>
<dbReference type="GO" id="GO:0030056">
    <property type="term" value="C:hemidesmosome"/>
    <property type="evidence" value="ECO:0007669"/>
    <property type="project" value="TreeGrafter"/>
</dbReference>
<dbReference type="GO" id="GO:0005198">
    <property type="term" value="F:structural molecule activity"/>
    <property type="evidence" value="ECO:0007669"/>
    <property type="project" value="TreeGrafter"/>
</dbReference>
<reference evidence="9" key="2">
    <citation type="submission" date="2020-10" db="UniProtKB">
        <authorList>
            <consortium name="WormBaseParasite"/>
        </authorList>
    </citation>
    <scope>IDENTIFICATION</scope>
</reference>
<dbReference type="GO" id="GO:0042060">
    <property type="term" value="P:wound healing"/>
    <property type="evidence" value="ECO:0007669"/>
    <property type="project" value="TreeGrafter"/>
</dbReference>
<evidence type="ECO:0000256" key="1">
    <source>
        <dbReference type="ARBA" id="ARBA00004245"/>
    </source>
</evidence>
<dbReference type="SUPFAM" id="SSF46966">
    <property type="entry name" value="Spectrin repeat"/>
    <property type="match status" value="14"/>
</dbReference>
<dbReference type="Gene3D" id="1.20.58.60">
    <property type="match status" value="17"/>
</dbReference>
<dbReference type="Proteomes" id="UP000492821">
    <property type="component" value="Unassembled WGS sequence"/>
</dbReference>
<protein>
    <submittedName>
        <fullName evidence="9">GAR domain-containing protein</fullName>
    </submittedName>
</protein>
<feature type="coiled-coil region" evidence="4">
    <location>
        <begin position="1239"/>
        <end position="1266"/>
    </location>
</feature>
<proteinExistence type="predicted"/>
<feature type="domain" description="EF-hand" evidence="6">
    <location>
        <begin position="3242"/>
        <end position="3277"/>
    </location>
</feature>
<dbReference type="InterPro" id="IPR003108">
    <property type="entry name" value="GAR_dom"/>
</dbReference>
<evidence type="ECO:0000313" key="8">
    <source>
        <dbReference type="Proteomes" id="UP000492821"/>
    </source>
</evidence>
<organism evidence="8 9">
    <name type="scientific">Panagrellus redivivus</name>
    <name type="common">Microworm</name>
    <dbReference type="NCBI Taxonomy" id="6233"/>
    <lineage>
        <taxon>Eukaryota</taxon>
        <taxon>Metazoa</taxon>
        <taxon>Ecdysozoa</taxon>
        <taxon>Nematoda</taxon>
        <taxon>Chromadorea</taxon>
        <taxon>Rhabditida</taxon>
        <taxon>Tylenchina</taxon>
        <taxon>Panagrolaimomorpha</taxon>
        <taxon>Panagrolaimoidea</taxon>
        <taxon>Panagrolaimidae</taxon>
        <taxon>Panagrellus</taxon>
    </lineage>
</organism>
<evidence type="ECO:0000259" key="6">
    <source>
        <dbReference type="PROSITE" id="PS50222"/>
    </source>
</evidence>
<dbReference type="InterPro" id="IPR036534">
    <property type="entry name" value="GAR_dom_sf"/>
</dbReference>
<dbReference type="CDD" id="cd00176">
    <property type="entry name" value="SPEC"/>
    <property type="match status" value="7"/>
</dbReference>
<feature type="region of interest" description="Disordered" evidence="5">
    <location>
        <begin position="3141"/>
        <end position="3194"/>
    </location>
</feature>
<dbReference type="Pfam" id="PF02187">
    <property type="entry name" value="GAS2"/>
    <property type="match status" value="1"/>
</dbReference>
<feature type="coiled-coil region" evidence="4">
    <location>
        <begin position="527"/>
        <end position="561"/>
    </location>
</feature>
<feature type="region of interest" description="Disordered" evidence="5">
    <location>
        <begin position="897"/>
        <end position="917"/>
    </location>
</feature>
<name>A0A7E4ZUS0_PANRE</name>
<keyword evidence="2" id="KW-0963">Cytoplasm</keyword>
<dbReference type="GO" id="GO:0008017">
    <property type="term" value="F:microtubule binding"/>
    <property type="evidence" value="ECO:0007669"/>
    <property type="project" value="InterPro"/>
</dbReference>
<keyword evidence="8" id="KW-1185">Reference proteome</keyword>
<dbReference type="PANTHER" id="PTHR23169:SF23">
    <property type="entry name" value="SHORT STOP, ISOFORM H"/>
    <property type="match status" value="1"/>
</dbReference>
<dbReference type="GO" id="GO:0005509">
    <property type="term" value="F:calcium ion binding"/>
    <property type="evidence" value="ECO:0007669"/>
    <property type="project" value="InterPro"/>
</dbReference>
<dbReference type="GO" id="GO:0005886">
    <property type="term" value="C:plasma membrane"/>
    <property type="evidence" value="ECO:0007669"/>
    <property type="project" value="UniProtKB-SubCell"/>
</dbReference>
<reference evidence="8" key="1">
    <citation type="journal article" date="2013" name="Genetics">
        <title>The draft genome and transcriptome of Panagrellus redivivus are shaped by the harsh demands of a free-living lifestyle.</title>
        <authorList>
            <person name="Srinivasan J."/>
            <person name="Dillman A.R."/>
            <person name="Macchietto M.G."/>
            <person name="Heikkinen L."/>
            <person name="Lakso M."/>
            <person name="Fracchia K.M."/>
            <person name="Antoshechkin I."/>
            <person name="Mortazavi A."/>
            <person name="Wong G."/>
            <person name="Sternberg P.W."/>
        </authorList>
    </citation>
    <scope>NUCLEOTIDE SEQUENCE [LARGE SCALE GENOMIC DNA]</scope>
    <source>
        <strain evidence="8">MT8872</strain>
    </source>
</reference>
<evidence type="ECO:0000313" key="9">
    <source>
        <dbReference type="WBParaSite" id="Pan_g18506.t1"/>
    </source>
</evidence>
<evidence type="ECO:0000256" key="3">
    <source>
        <dbReference type="ARBA" id="ARBA00023212"/>
    </source>
</evidence>
<dbReference type="PROSITE" id="PS50222">
    <property type="entry name" value="EF_HAND_2"/>
    <property type="match status" value="1"/>
</dbReference>
<dbReference type="PANTHER" id="PTHR23169">
    <property type="entry name" value="ENVOPLAKIN"/>
    <property type="match status" value="1"/>
</dbReference>
<feature type="region of interest" description="Disordered" evidence="5">
    <location>
        <begin position="3436"/>
        <end position="3559"/>
    </location>
</feature>
<dbReference type="InterPro" id="IPR002048">
    <property type="entry name" value="EF_hand_dom"/>
</dbReference>
<dbReference type="GO" id="GO:0031122">
    <property type="term" value="P:cytoplasmic microtubule organization"/>
    <property type="evidence" value="ECO:0007669"/>
    <property type="project" value="TreeGrafter"/>
</dbReference>
<comment type="subcellular location">
    <subcellularLocation>
        <location evidence="1">Cytoplasm</location>
        <location evidence="1">Cytoskeleton</location>
    </subcellularLocation>
</comment>
<accession>A0A7E4ZUS0</accession>
<dbReference type="SMART" id="SM00243">
    <property type="entry name" value="GAS2"/>
    <property type="match status" value="1"/>
</dbReference>
<feature type="compositionally biased region" description="Low complexity" evidence="5">
    <location>
        <begin position="3146"/>
        <end position="3161"/>
    </location>
</feature>
<dbReference type="InterPro" id="IPR002017">
    <property type="entry name" value="Spectrin_repeat"/>
</dbReference>
<dbReference type="Gene3D" id="1.10.238.10">
    <property type="entry name" value="EF-hand"/>
    <property type="match status" value="1"/>
</dbReference>
<keyword evidence="3" id="KW-0206">Cytoskeleton</keyword>
<evidence type="ECO:0000256" key="5">
    <source>
        <dbReference type="SAM" id="MobiDB-lite"/>
    </source>
</evidence>
<dbReference type="InterPro" id="IPR018159">
    <property type="entry name" value="Spectrin/alpha-actinin"/>
</dbReference>
<evidence type="ECO:0000259" key="7">
    <source>
        <dbReference type="PROSITE" id="PS51460"/>
    </source>
</evidence>
<evidence type="ECO:0000256" key="4">
    <source>
        <dbReference type="SAM" id="Coils"/>
    </source>
</evidence>
<dbReference type="Pfam" id="PF00435">
    <property type="entry name" value="Spectrin"/>
    <property type="match status" value="10"/>
</dbReference>
<dbReference type="GO" id="GO:0005737">
    <property type="term" value="C:cytoplasm"/>
    <property type="evidence" value="ECO:0007669"/>
    <property type="project" value="TreeGrafter"/>
</dbReference>
<feature type="compositionally biased region" description="Low complexity" evidence="5">
    <location>
        <begin position="3543"/>
        <end position="3559"/>
    </location>
</feature>
<sequence length="3559" mass="393210">METFQYKTPHHEQLTASKQRAEAFQDEIAQKAEILRDISQLAVKIENEVRVLDELRRDDPNVKVSGLHVDKIQYTVTIPQKNYEEIVQKALALIAFLNKFRSLLIVYKDSVNEARGWIADVDNSLDQSGSSAGSPEQQLQRLLELQQVIAHNRPKIDAVKDTCDDAMNCIAGTDAHDKMSSEERQVVGDLVAAFQGVSDRLKSNIDNARAEIAQKEGVKLGLDKLQRWLSDAELDLKKSEALPLVADKLNQLKYNDQLRENELTSQEKVLADLGVQLERMRAVAPGTVAAEKLDEAFGQVERKFSRVKSIRKGLSDNILDAISTLGDLNATNDGVNRTLRDISDDLDRADPSDDTAMKAIEDALGRVIDEDWVNMQKLAKRLLSMPNVSDTKPLNDVMSGAEAGINRAQKRLTDRLAARNKLDAGKAAFGQKIADVDEKLTAIENDLRALILDVSIDLDVLEAQKQDTADVGSRLKQSRANFEELDRLANELIGYLGLNASKRRSIDFDSPATAAGAGAILTVTNQLADLRARHNDADRALDELNSRLNANTRSRNNWENQRDALSKWIAAEEAQLRQRQADISLDEPGLKSTATETTASTGRWRERQPKLSELQQVSAHLVQVASADSRPEEVEAVQKAQVALNKAFVGLDKNNADLSTCTDIALRFLSEAKVLEKWINSEQRVLNVCSTSADPVQTASNLEGVKANIDEEAPNLKALNNRAEELLELCTLPEFNKQVKDKIDDVNKRWNALVAALNNCTNTMAEARVLNAEVGTLQSSLKDSTAQVEALLSEAAKAPVNSPEQAELLAKAQGILDNDIASIVDKLNAVTEKFDALTSDPITRSEVGNKLNAARTDADQLSNKLDGLRKAAQGAQSAEQELSAQISDARGKTKALQDSVSRLKPLSADPSSLGDQAKDFDPIAADVLDREGAMMLLKNSLAEAVAKAPSPGQKAKLQAELDTIAREWDPLVESVKQRKRQLEKAATMAEEWADLEVDLKNKLASIKDEIEAAKAADKNGEEMPDLRPVEEAIAALRPRADGLLALSKDLAGVAPGPEANKLVREAEAYIEDAAALAKECAKQAELATLRNNLRDGFERGITASKNLLDRTRTEAGLTDGDDETDGAGRQLSSDALKALGTAFTTTWDHQRLDLVAVADRLKPLIDGDEFDQISDVLQDLDANAKDIRAGLDAAVNKLADAEGLVAQTSANGRAVIERVGGFAETVLGLSPIGRDFDTLEQQAGEDAELAEEADRLKKELAQLALTWQDHVDAGRVTRAASEAPLAEIAAANAKLDAQQARLAARGRDREAVAGQLSGADAESESIVDAIAKLADAPIFTEPIAAELLEIRQQQTALKHWRAHELKPTLDAAEEQVAAIQDLIKSAGHGVDTTALEDMLGRITDAVNGLNDKVAERERRIEAAIQGLGSYNDAYRALLNWIEEVEEIMNNEKPPSNDCKVTAVQLHNHACQVKLIEDKQSGVDGFLKMIDHVESLTTDPDSKASMRAKAEDISSRYNALVDGVKQRRQLLLDALKFGEEWAAVYKPMVTFLKECDENIQALTSVPTNPEKLESQLEKQRILMATIDEHAPHLETLTSIYNDLVAVVGPEDAAELGINMRSVDDRYRDARDRCASVGQTLTHMRSSIRDFVEDVENLTTWLDEAEANMTDMKEISIYPEELVEQSDKLVKLIDDITDQQETVAQVVADANELRNHTNGADAMALQYRIENLRQRYTALSATADEQIEAMTQALPLAEELHGAFGDISDMVEGYEADLDNLDQLPLEEQSQIVTNMEASMVDAKIDMDGINEKSLQLQHLSSRRKADELAKRTAELNRAFNAANDRVLRKADALAAAERQSKQVFDDLDFYIDWFTQANDRITSADTPCIDTERLQQQLRNQHLMNQDMQENKIKLRETIVAATKVVRDLRSTLGGEEVTLQTKMDSARKLADDTVKLGDAHYTDLEQAFALCHELDESYTELSEWLDAKAAEIAAFEPINAGMSAEQLLAHKAANQAALQAYRDLYPIVTKFERNVATLAELVTPADADNLAEISTSTVERFRDQEAELRARGLAIDANLEHTSAFADRLDSWLSDYESTHHKVVRHPDPVSARPPVLKRQISDHADLLAVFLQKQVQFEALKADANTVIAQSSPGDPAVAEVAHKMNLLENLAAEISESADRRSAFLQDTLDKAERFWAELDNCQRVVDNLMGNLNSIEVNTTDPQALEDNKAVLGSVEAGIAQATPAVNSLRAASSALAANVADEEKYQVEQQVAAFEANWGTVTGIYAQMSTNLIDAMNRSMNFHELLQQQLAWLAGAEARLAGLSSSATELPAIRAELDRIDEFRRDIDTQAVYREQLLRAADELIAHAGPAQAAALRIPMNDLNGRWHKLYTGLNDRQQRLERALLEGGQFDQAAKSLATWISKTDATLDELQPMSRDQKHIEVELCKLKVIQNDILAHLPSFEAIIEAGKTLIASDPSSAAITQPKMNALTENWHMLTDKSEQLWTKLEIAKGEASDQGGELDHWALWLEDLLNELSVSKLVGGLPETAQSQLDDFRVIAADVEAKRPEMDAILERVGADVAAAGPETAYLRERHTEMRKNWVRVNEKLVDREKRLKIALDEANALNDDMQNMTRWLDNAENYLSSLPLVARLPEALDAQIAEHEDFFAKVSAQREAMSDLSTRGSKIQLTCERKDAIPIKNRLISLKHRFDKVANRTADRRKTNESARGESQNFFNAFNDLMSFLDGADATLSDAGDIASDSATADHLRDSLDEHKKVIDDLAARKQLYEVTEKRGRGLRDHAPNAERPKIEETMNLLTNRWKATNAAAHKRQRSLEDAIVQSGKFDEALADVLSWLGSTLPPLEAELAGGKLEGDVNTLQKLYEDHHALVDEVKGRSAGVNTLKARAGKILESPDSTDAEKAAVQAQLDRLNDEWARLDAACDAKNKALNDAISTAVDLDNAVADVNQTLNVAESKLRHLGSMLPEDEDEAKKLLAEMEAFGTDLVTNQKPEIDKAVELGNSVLDKVHPKAEEAVRKLVRGLTGRWTTLEADVAEKQARLKQHIEDLKAHDNQLADITDFIEAKETALNFKDAEGDATSLPQVDDLLNEHDLFKADIAAKQPEVDEVLKTAKKLTQLAPQQPDSPTTPDPMTTSVRSGKSLLRSVSKPSKPEKKRQSKRQSATEAVAERWRKLNEHTVAYDKHLRDRKDYLAEMKRLEKFTFDEWRQRYLAWNDHGKARISDLFRRIDKSGTGVVPREDFIQGVLLSKFPTTKLEMARVADKFDKGDGKISAKEFMNALRYDPKKQPVQKTDAEMIHEELRKEQGRCTCANRFPITHISTTESNVQYGFGFGNTMKRMVRILRSTVMVRVGGGWDKLDEFLVKHDPCRAAGRLNVQLHKTPDNAVDQMHVFKTRRPSDMQREVMNYADGSTSTPILKIREKTDRSVPMFKRPGQTTPRTPASRESPYSSRRASDVNYADSKIPRPSPLGSRAGSRSNVAIAGLSTPVTSRPPSRMSDSDERPPSRIPSIRGAKGVGRLASGASSARASPHPR</sequence>
<dbReference type="InterPro" id="IPR043197">
    <property type="entry name" value="Plakin"/>
</dbReference>
<dbReference type="SMART" id="SM00150">
    <property type="entry name" value="SPEC"/>
    <property type="match status" value="18"/>
</dbReference>
<dbReference type="InterPro" id="IPR011992">
    <property type="entry name" value="EF-hand-dom_pair"/>
</dbReference>
<dbReference type="WBParaSite" id="Pan_g18506.t1">
    <property type="protein sequence ID" value="Pan_g18506.t1"/>
    <property type="gene ID" value="Pan_g18506"/>
</dbReference>
<feature type="coiled-coil region" evidence="4">
    <location>
        <begin position="851"/>
        <end position="878"/>
    </location>
</feature>
<dbReference type="GO" id="GO:0005882">
    <property type="term" value="C:intermediate filament"/>
    <property type="evidence" value="ECO:0007669"/>
    <property type="project" value="TreeGrafter"/>
</dbReference>
<feature type="domain" description="GAR" evidence="7">
    <location>
        <begin position="3318"/>
        <end position="3395"/>
    </location>
</feature>
<keyword evidence="4" id="KW-0175">Coiled coil</keyword>
<dbReference type="SUPFAM" id="SSF47473">
    <property type="entry name" value="EF-hand"/>
    <property type="match status" value="1"/>
</dbReference>